<reference evidence="2" key="1">
    <citation type="submission" date="2022-08" db="EMBL/GenBank/DDBJ databases">
        <title>Microvirga terrae sp. nov., isolated from soil.</title>
        <authorList>
            <person name="Kim K.H."/>
            <person name="Seo Y.L."/>
            <person name="Kim J.M."/>
            <person name="Lee J.K."/>
            <person name="Han D.M."/>
            <person name="Jeon C.O."/>
        </authorList>
    </citation>
    <scope>NUCLEOTIDE SEQUENCE</scope>
    <source>
        <strain evidence="2">R24</strain>
        <plasmid evidence="2">pR24_2</plasmid>
    </source>
</reference>
<evidence type="ECO:0000313" key="2">
    <source>
        <dbReference type="EMBL" id="UVF22778.1"/>
    </source>
</evidence>
<feature type="compositionally biased region" description="Basic residues" evidence="1">
    <location>
        <begin position="629"/>
        <end position="640"/>
    </location>
</feature>
<dbReference type="RefSeq" id="WP_173949798.1">
    <property type="nucleotide sequence ID" value="NZ_CP102847.1"/>
</dbReference>
<evidence type="ECO:0000256" key="1">
    <source>
        <dbReference type="SAM" id="MobiDB-lite"/>
    </source>
</evidence>
<geneLocation type="plasmid" evidence="2 3">
    <name>pR24_2</name>
</geneLocation>
<evidence type="ECO:0000313" key="3">
    <source>
        <dbReference type="Proteomes" id="UP001017257"/>
    </source>
</evidence>
<proteinExistence type="predicted"/>
<organism evidence="2 3">
    <name type="scientific">Microvirga terrae</name>
    <dbReference type="NCBI Taxonomy" id="2740529"/>
    <lineage>
        <taxon>Bacteria</taxon>
        <taxon>Pseudomonadati</taxon>
        <taxon>Pseudomonadota</taxon>
        <taxon>Alphaproteobacteria</taxon>
        <taxon>Hyphomicrobiales</taxon>
        <taxon>Methylobacteriaceae</taxon>
        <taxon>Microvirga</taxon>
    </lineage>
</organism>
<evidence type="ECO:0008006" key="4">
    <source>
        <dbReference type="Google" id="ProtNLM"/>
    </source>
</evidence>
<name>A0ABY5S0J4_9HYPH</name>
<dbReference type="EMBL" id="CP102847">
    <property type="protein sequence ID" value="UVF22778.1"/>
    <property type="molecule type" value="Genomic_DNA"/>
</dbReference>
<feature type="compositionally biased region" description="Basic and acidic residues" evidence="1">
    <location>
        <begin position="641"/>
        <end position="655"/>
    </location>
</feature>
<feature type="region of interest" description="Disordered" evidence="1">
    <location>
        <begin position="621"/>
        <end position="684"/>
    </location>
</feature>
<dbReference type="Proteomes" id="UP001017257">
    <property type="component" value="Plasmid pR24_2"/>
</dbReference>
<accession>A0ABY5S0J4</accession>
<keyword evidence="2" id="KW-0614">Plasmid</keyword>
<protein>
    <recommendedName>
        <fullName evidence="4">Primase C-terminal 1 domain-containing protein</fullName>
    </recommendedName>
</protein>
<keyword evidence="3" id="KW-1185">Reference proteome</keyword>
<sequence length="711" mass="79369">MTERIEKVPFPIASDLRPIASNFEGIVPGFTTIVPPSTIPNWDPAFSAHDNAKQLFEARWAETRCLRRTEALSRPARRRPVDFHNPFFQNALSRRELVRLRIEEGFVWFGGEIAGRHWPAFCEEGLRSAGLHVLRRFVQLTRRKQHLLVGSDKGRVYHPDSKLLGLDAPYVTLNDVMRGGFRVDLDKTFASWDDLRASLEQLPLPCLPHAVVADECPRTGVVRNPHLWYLLPYGSEVWWAPDDPRCRKDIVRFLSGVIAGICKTLLPLGADPGGLCNPLKGKNPLSPFWTVKIWNDNVFLRLSEWALHVDTRANLSVMARESAVAVSGLRKKQSNIVFSTCQTWAFDELRRMHRSEDPDYQVGLEDRALLAANLFERLKPRAISSFERPRQALAVLDKVVEFAADRWDPARLKANDRDRGACAVEVAGLPLRERQKVGARYAASRQTAKSLEAMVNAILALQAEGLPTSKVAVAKRATLSRSTVVRHWQTAIDSAAQRAPASTISQTTTAAPTEDECVKRCIGRKEYHGSLKHGSMDRHDPTVDLDVLPGQIDMISPQGNEGTSLSSCADPLSGWNISTDTPADSMNAPHVTQARNGGPIRVGNALRPNLRSLTQGVEIREGATIPQGKPRHRLPQHSRRQFPDRPDGRGLRLREPGGPSWKPLPTGGREPEAKRPARLSPNDRSLDPLVRHLLGRFPDLQIVTVIERRTA</sequence>
<gene>
    <name evidence="2" type="ORF">HPT29_027555</name>
</gene>